<feature type="compositionally biased region" description="Basic and acidic residues" evidence="1">
    <location>
        <begin position="1358"/>
        <end position="1371"/>
    </location>
</feature>
<proteinExistence type="predicted"/>
<dbReference type="Pfam" id="PF12765">
    <property type="entry name" value="Cohesin_HEAT"/>
    <property type="match status" value="1"/>
</dbReference>
<dbReference type="GO" id="GO:0034087">
    <property type="term" value="P:establishment of mitotic sister chromatid cohesion"/>
    <property type="evidence" value="ECO:0007669"/>
    <property type="project" value="TreeGrafter"/>
</dbReference>
<reference evidence="2" key="1">
    <citation type="submission" date="2022-11" db="EMBL/GenBank/DDBJ databases">
        <authorList>
            <person name="Petersen C."/>
        </authorList>
    </citation>
    <scope>NUCLEOTIDE SEQUENCE</scope>
    <source>
        <strain evidence="2">IBT 21917</strain>
    </source>
</reference>
<dbReference type="InterPro" id="IPR026003">
    <property type="entry name" value="Cohesin_HEAT"/>
</dbReference>
<keyword evidence="3" id="KW-1185">Reference proteome</keyword>
<gene>
    <name evidence="2" type="ORF">N7492_003085</name>
</gene>
<dbReference type="SUPFAM" id="SSF48371">
    <property type="entry name" value="ARM repeat"/>
    <property type="match status" value="1"/>
</dbReference>
<feature type="region of interest" description="Disordered" evidence="1">
    <location>
        <begin position="1351"/>
        <end position="1371"/>
    </location>
</feature>
<accession>A0A9W9LWA1</accession>
<dbReference type="OrthoDB" id="418242at2759"/>
<dbReference type="CDD" id="cd23958">
    <property type="entry name" value="SCC2"/>
    <property type="match status" value="1"/>
</dbReference>
<dbReference type="GO" id="GO:0003682">
    <property type="term" value="F:chromatin binding"/>
    <property type="evidence" value="ECO:0007669"/>
    <property type="project" value="TreeGrafter"/>
</dbReference>
<sequence length="1371" mass="152294">MEQNGRPGVQVVINGHQMPEHAHGSNMSLQNYCRPLSVDEALQYSAMSSAPVFGLNCVIRPDVGRPSTTTSINHVLQAGRNTLSELDTEMQSGLEEPSRLEMSREYLQQLLDGEQLTEFKFKLPPTLGRNPQAYSPGPNTHSSGRDQLGSFAKMMLDTTDIAFRYPEASSTPIKIEKKEPLKKAANSWNQQAHVANHSVPISFQQAPASSSQLSAIIPVNSSPQKQGKPVKPKAMVGGEDNMTAVRLKDQKAEADDALLKLQDFLHELFEAEDQIDPDASVAPTADRPKPFFVNARSLEVHGVLLSSDAHMSLQKTIRKVVGFDRLHDIPSDYINRIQKLCEKPIIASQAPDLSLNDPSSEAEAQEWQGKMEDIFNALVAIGTLLQTMSGRRTERDLCPEDLIEAIPTVLNQVFDRCIIPAVEARPGGKDSGYFSFYSAQKRVINSLIHQSKKVLTLFADFLSRIEVSEGTITAAEFFAAKLIFVESATFEKDSALGNQRYEPARRGAMDVLAKIFSKYPDQRPFILDEILVSLEKLPSTRQSARQFKLADGKSIQLLTALVLQLVQTTALETPSRSSKAKPRIKETDDDDDELMGYGDDGRKTESDADNDELDSSLERLAAKVNRLYDNAVRSAQYIIKFIVGRAMSSTKSGDQPFRNILDLFTEDLINVLGSLDWPAAELLLRIMASHMVGIADLDKSSAIAKSMALELLGWMGSAISELIATVNHMLPALEDSDSDLTDHLKQQFEDFSSRALHPQDMVAPRGPYRMALEYLLQDRKSDDWQLTSARGFYLAQWAKSVCSLYYHTDDKDELAHDELADELVVLLTKSFSDSRWLETHRQFDVISNIHGRFAYLLTVLNSGFGKAFDTILKVLLKSIASDQAKVRSRSLKSVIEMLEKDPNLLDRDATVMRVILRCTTDASPMVRDSALSLIAKCIALKPKLEEEGCRSILACAADQTAGVRKRCIGLLKEIYHKTSRQELKLAILDSFLQRTGDHEDAVATLARRTFEEIWLAPFHGSIDSTSDVPRLKMAIGEQVGLIIDLVQRIEAALDPLSTSLKAVLSDNSKSAALNFKVCKTMVSVMFQRLVEDADTSGKEFQQALLQTITVFAKANAKLFSPDQLAALHPYVGNLATQEDLFIFRSVVVIYRCVLPHLSSTHNTLLKDVQNDLFKSVAKLARSELNEVMACLWTINGVLQNTDRLVKLTLSVLKPLQQYKSDDLSSDRNEGLLARAKSYVRIAGCVGRHCDLEKYASHFKKAFPTWTGASVADLMVDSVIPFTYTNQPSDLRVMALESLGSICQSWPGQFGREPARKTMSQVFCEDSPGLQNIVLRSFADFFAIHEGKSEKAVMPTAEETSHEEDTTRLGGR</sequence>
<protein>
    <submittedName>
        <fullName evidence="2">Armadillo-like helical</fullName>
    </submittedName>
</protein>
<dbReference type="FunFam" id="1.25.10.10:FF:000494">
    <property type="entry name" value="Sister chromatid cohesion protein"/>
    <property type="match status" value="1"/>
</dbReference>
<reference evidence="2" key="2">
    <citation type="journal article" date="2023" name="IMA Fungus">
        <title>Comparative genomic study of the Penicillium genus elucidates a diverse pangenome and 15 lateral gene transfer events.</title>
        <authorList>
            <person name="Petersen C."/>
            <person name="Sorensen T."/>
            <person name="Nielsen M.R."/>
            <person name="Sondergaard T.E."/>
            <person name="Sorensen J.L."/>
            <person name="Fitzpatrick D.A."/>
            <person name="Frisvad J.C."/>
            <person name="Nielsen K.L."/>
        </authorList>
    </citation>
    <scope>NUCLEOTIDE SEQUENCE</scope>
    <source>
        <strain evidence="2">IBT 21917</strain>
    </source>
</reference>
<dbReference type="InterPro" id="IPR016024">
    <property type="entry name" value="ARM-type_fold"/>
</dbReference>
<dbReference type="GO" id="GO:1990414">
    <property type="term" value="P:replication-born double-strand break repair via sister chromatid exchange"/>
    <property type="evidence" value="ECO:0007669"/>
    <property type="project" value="TreeGrafter"/>
</dbReference>
<evidence type="ECO:0000313" key="2">
    <source>
        <dbReference type="EMBL" id="KAJ5179875.1"/>
    </source>
</evidence>
<dbReference type="GO" id="GO:0090694">
    <property type="term" value="C:Scc2-Scc4 cohesin loading complex"/>
    <property type="evidence" value="ECO:0007669"/>
    <property type="project" value="TreeGrafter"/>
</dbReference>
<dbReference type="PANTHER" id="PTHR21704">
    <property type="entry name" value="NIPPED-B-LIKE PROTEIN DELANGIN SCC2-RELATED"/>
    <property type="match status" value="1"/>
</dbReference>
<dbReference type="Proteomes" id="UP001146351">
    <property type="component" value="Unassembled WGS sequence"/>
</dbReference>
<comment type="caution">
    <text evidence="2">The sequence shown here is derived from an EMBL/GenBank/DDBJ whole genome shotgun (WGS) entry which is preliminary data.</text>
</comment>
<evidence type="ECO:0000313" key="3">
    <source>
        <dbReference type="Proteomes" id="UP001146351"/>
    </source>
</evidence>
<dbReference type="PANTHER" id="PTHR21704:SF18">
    <property type="entry name" value="NIPPED-B-LIKE PROTEIN"/>
    <property type="match status" value="1"/>
</dbReference>
<dbReference type="GO" id="GO:0061775">
    <property type="term" value="F:cohesin loader activity"/>
    <property type="evidence" value="ECO:0007669"/>
    <property type="project" value="InterPro"/>
</dbReference>
<dbReference type="GO" id="GO:0140588">
    <property type="term" value="P:chromatin looping"/>
    <property type="evidence" value="ECO:0007669"/>
    <property type="project" value="InterPro"/>
</dbReference>
<evidence type="ECO:0000256" key="1">
    <source>
        <dbReference type="SAM" id="MobiDB-lite"/>
    </source>
</evidence>
<dbReference type="Gene3D" id="1.25.10.10">
    <property type="entry name" value="Leucine-rich Repeat Variant"/>
    <property type="match status" value="1"/>
</dbReference>
<dbReference type="EMBL" id="JAPQKO010000002">
    <property type="protein sequence ID" value="KAJ5179875.1"/>
    <property type="molecule type" value="Genomic_DNA"/>
</dbReference>
<dbReference type="InterPro" id="IPR011989">
    <property type="entry name" value="ARM-like"/>
</dbReference>
<dbReference type="InterPro" id="IPR033031">
    <property type="entry name" value="Scc2/Nipped-B"/>
</dbReference>
<name>A0A9W9LWA1_9EURO</name>
<organism evidence="2 3">
    <name type="scientific">Penicillium capsulatum</name>
    <dbReference type="NCBI Taxonomy" id="69766"/>
    <lineage>
        <taxon>Eukaryota</taxon>
        <taxon>Fungi</taxon>
        <taxon>Dikarya</taxon>
        <taxon>Ascomycota</taxon>
        <taxon>Pezizomycotina</taxon>
        <taxon>Eurotiomycetes</taxon>
        <taxon>Eurotiomycetidae</taxon>
        <taxon>Eurotiales</taxon>
        <taxon>Aspergillaceae</taxon>
        <taxon>Penicillium</taxon>
    </lineage>
</organism>
<feature type="region of interest" description="Disordered" evidence="1">
    <location>
        <begin position="574"/>
        <end position="612"/>
    </location>
</feature>
<dbReference type="GO" id="GO:0010468">
    <property type="term" value="P:regulation of gene expression"/>
    <property type="evidence" value="ECO:0007669"/>
    <property type="project" value="InterPro"/>
</dbReference>
<dbReference type="GO" id="GO:0071169">
    <property type="term" value="P:establishment of protein localization to chromatin"/>
    <property type="evidence" value="ECO:0007669"/>
    <property type="project" value="TreeGrafter"/>
</dbReference>